<name>A0A0K2ZXX5_9XANT</name>
<evidence type="ECO:0008006" key="3">
    <source>
        <dbReference type="Google" id="ProtNLM"/>
    </source>
</evidence>
<accession>A0A0K2ZXX5</accession>
<reference evidence="1 2" key="1">
    <citation type="submission" date="2015-07" db="EMBL/GenBank/DDBJ databases">
        <authorList>
            <person name="Noorani M."/>
        </authorList>
    </citation>
    <scope>NUCLEOTIDE SEQUENCE [LARGE SCALE GENOMIC DNA]</scope>
    <source>
        <strain evidence="1">LMG730</strain>
    </source>
</reference>
<dbReference type="AlphaFoldDB" id="A0A0K2ZXX5"/>
<proteinExistence type="predicted"/>
<dbReference type="NCBIfam" id="NF047389">
    <property type="entry name" value="ATPase_Sll1717"/>
    <property type="match status" value="1"/>
</dbReference>
<sequence length="498" mass="56360">MSKEHVLAAMDLGASVAEHDRLLSQCFISHPILFEVVTDRKDIVLGAKGAGKSSLWKEFTGNQKSYNQILDVRFGFVTNPAGDPEFRDILAAIRKEDFPDDDELRVAWRLYLLAQFWRNCRDLLPDSDAKNSVKKMIAKYGIMSNEDGGLKQAFAFAVAKARALKNVELKWVEGVAFNFDHELLKAGGSAVAIPFNELISSINELAVNADRRVWLILDRLDEIVLGDESRENSVLKGLLLAYRDLSDWQNLKVKIFLRDDVFDRVTSVGGFPALTHVRSKTAGPIKWEVQDLLHLLIRRLVENPSVAEFAKADAAAIQFKRERESAFYRLFPEKVDKGRAADAIDWIVDRLRDGNRVATPRDLINAVDAARVYQLEEFNREPSSSMDGPLFYEDSIRKSVRKISKDNLETRIYAEYPDLRASIEKFRGGKADHNELTLAPLLGEEWASILSQLLRIGFMYKRTRSGVDMWTIPFFFSFGLDVTRGAAFEMAGANDDED</sequence>
<protein>
    <recommendedName>
        <fullName evidence="3">KAP NTPase domain-containing protein</fullName>
    </recommendedName>
</protein>
<gene>
    <name evidence="1" type="ORF">XTPLMG730_2845</name>
</gene>
<dbReference type="InterPro" id="IPR059206">
    <property type="entry name" value="Sll1717-like"/>
</dbReference>
<evidence type="ECO:0000313" key="1">
    <source>
        <dbReference type="EMBL" id="CTP90538.1"/>
    </source>
</evidence>
<dbReference type="RefSeq" id="WP_003470235.1">
    <property type="nucleotide sequence ID" value="NZ_CP076251.1"/>
</dbReference>
<organism evidence="1 2">
    <name type="scientific">Xanthomonas graminis pv. phlei</name>
    <dbReference type="NCBI Taxonomy" id="487906"/>
    <lineage>
        <taxon>Bacteria</taxon>
        <taxon>Pseudomonadati</taxon>
        <taxon>Pseudomonadota</taxon>
        <taxon>Gammaproteobacteria</taxon>
        <taxon>Lysobacterales</taxon>
        <taxon>Lysobacteraceae</taxon>
        <taxon>Xanthomonas</taxon>
        <taxon>Xanthomonas translucens group</taxon>
        <taxon>Xanthomonas graminis</taxon>
    </lineage>
</organism>
<evidence type="ECO:0000313" key="2">
    <source>
        <dbReference type="Proteomes" id="UP000045978"/>
    </source>
</evidence>
<dbReference type="Proteomes" id="UP000045978">
    <property type="component" value="Unassembled WGS sequence"/>
</dbReference>
<dbReference type="EMBL" id="CXOJ01000072">
    <property type="protein sequence ID" value="CTP90538.1"/>
    <property type="molecule type" value="Genomic_DNA"/>
</dbReference>